<evidence type="ECO:0000313" key="2">
    <source>
        <dbReference type="EMBL" id="QJA66126.1"/>
    </source>
</evidence>
<accession>A0A6H2A2U9</accession>
<reference evidence="1" key="1">
    <citation type="submission" date="2020-03" db="EMBL/GenBank/DDBJ databases">
        <title>The deep terrestrial virosphere.</title>
        <authorList>
            <person name="Holmfeldt K."/>
            <person name="Nilsson E."/>
            <person name="Simone D."/>
            <person name="Lopez-Fernandez M."/>
            <person name="Wu X."/>
            <person name="de Brujin I."/>
            <person name="Lundin D."/>
            <person name="Andersson A."/>
            <person name="Bertilsson S."/>
            <person name="Dopson M."/>
        </authorList>
    </citation>
    <scope>NUCLEOTIDE SEQUENCE</scope>
    <source>
        <strain evidence="3">MM415A05520</strain>
        <strain evidence="2">MM415B00361</strain>
        <strain evidence="1">TM448A04286</strain>
        <strain evidence="4">TM448B00155</strain>
    </source>
</reference>
<dbReference type="EMBL" id="MT141549">
    <property type="protein sequence ID" value="QJA66126.1"/>
    <property type="molecule type" value="Genomic_DNA"/>
</dbReference>
<dbReference type="EMBL" id="MT141657">
    <property type="protein sequence ID" value="QJA68874.1"/>
    <property type="molecule type" value="Genomic_DNA"/>
</dbReference>
<sequence length="84" mass="9152">MTKAEATRGLFLAPFQKLSKSSRHALAGLAGEGFAIIAVLEGFGAIEFRTGGNLPILNSDRNLLRCRFVYARRPGRPDPAPPWI</sequence>
<dbReference type="EMBL" id="MT144593">
    <property type="protein sequence ID" value="QJH93947.1"/>
    <property type="molecule type" value="Genomic_DNA"/>
</dbReference>
<protein>
    <submittedName>
        <fullName evidence="1">Uncharacterized protein</fullName>
    </submittedName>
</protein>
<evidence type="ECO:0000313" key="3">
    <source>
        <dbReference type="EMBL" id="QJA68874.1"/>
    </source>
</evidence>
<evidence type="ECO:0000313" key="1">
    <source>
        <dbReference type="EMBL" id="QJA54059.1"/>
    </source>
</evidence>
<organism evidence="1">
    <name type="scientific">viral metagenome</name>
    <dbReference type="NCBI Taxonomy" id="1070528"/>
    <lineage>
        <taxon>unclassified sequences</taxon>
        <taxon>metagenomes</taxon>
        <taxon>organismal metagenomes</taxon>
    </lineage>
</organism>
<name>A0A6H2A2U9_9ZZZZ</name>
<gene>
    <name evidence="3" type="ORF">MM415A05520_0004</name>
    <name evidence="2" type="ORF">MM415B00361_0046</name>
    <name evidence="1" type="ORF">TM448A04286_0011</name>
    <name evidence="4" type="ORF">TM448B00155_0063</name>
</gene>
<dbReference type="EMBL" id="MT144473">
    <property type="protein sequence ID" value="QJA54059.1"/>
    <property type="molecule type" value="Genomic_DNA"/>
</dbReference>
<proteinExistence type="predicted"/>
<evidence type="ECO:0000313" key="4">
    <source>
        <dbReference type="EMBL" id="QJH93947.1"/>
    </source>
</evidence>
<dbReference type="AlphaFoldDB" id="A0A6H2A2U9"/>